<evidence type="ECO:0000313" key="1">
    <source>
        <dbReference type="EMBL" id="KAH0450152.1"/>
    </source>
</evidence>
<dbReference type="AlphaFoldDB" id="A0AAV7G3V4"/>
<organism evidence="1 2">
    <name type="scientific">Dendrobium chrysotoxum</name>
    <name type="common">Orchid</name>
    <dbReference type="NCBI Taxonomy" id="161865"/>
    <lineage>
        <taxon>Eukaryota</taxon>
        <taxon>Viridiplantae</taxon>
        <taxon>Streptophyta</taxon>
        <taxon>Embryophyta</taxon>
        <taxon>Tracheophyta</taxon>
        <taxon>Spermatophyta</taxon>
        <taxon>Magnoliopsida</taxon>
        <taxon>Liliopsida</taxon>
        <taxon>Asparagales</taxon>
        <taxon>Orchidaceae</taxon>
        <taxon>Epidendroideae</taxon>
        <taxon>Malaxideae</taxon>
        <taxon>Dendrobiinae</taxon>
        <taxon>Dendrobium</taxon>
    </lineage>
</organism>
<accession>A0AAV7G3V4</accession>
<proteinExistence type="predicted"/>
<comment type="caution">
    <text evidence="1">The sequence shown here is derived from an EMBL/GenBank/DDBJ whole genome shotgun (WGS) entry which is preliminary data.</text>
</comment>
<dbReference type="EMBL" id="JAGFBR010000018">
    <property type="protein sequence ID" value="KAH0450152.1"/>
    <property type="molecule type" value="Genomic_DNA"/>
</dbReference>
<reference evidence="1 2" key="1">
    <citation type="journal article" date="2021" name="Hortic Res">
        <title>Chromosome-scale assembly of the Dendrobium chrysotoxum genome enhances the understanding of orchid evolution.</title>
        <authorList>
            <person name="Zhang Y."/>
            <person name="Zhang G.Q."/>
            <person name="Zhang D."/>
            <person name="Liu X.D."/>
            <person name="Xu X.Y."/>
            <person name="Sun W.H."/>
            <person name="Yu X."/>
            <person name="Zhu X."/>
            <person name="Wang Z.W."/>
            <person name="Zhao X."/>
            <person name="Zhong W.Y."/>
            <person name="Chen H."/>
            <person name="Yin W.L."/>
            <person name="Huang T."/>
            <person name="Niu S.C."/>
            <person name="Liu Z.J."/>
        </authorList>
    </citation>
    <scope>NUCLEOTIDE SEQUENCE [LARGE SCALE GENOMIC DNA]</scope>
    <source>
        <strain evidence="1">Lindl</strain>
    </source>
</reference>
<sequence length="106" mass="12186">MLAIKSMKEVIKDWMFKFKGVIVESDNSNVISVLQHALADGFKGEEDFDYFNEFKFVIFKCIDRSSNKLADMCANFALISNFVWEDLIFNKIPPSFASLLKEESSL</sequence>
<dbReference type="Proteomes" id="UP000775213">
    <property type="component" value="Unassembled WGS sequence"/>
</dbReference>
<evidence type="ECO:0008006" key="3">
    <source>
        <dbReference type="Google" id="ProtNLM"/>
    </source>
</evidence>
<keyword evidence="2" id="KW-1185">Reference proteome</keyword>
<protein>
    <recommendedName>
        <fullName evidence="3">RNase H type-1 domain-containing protein</fullName>
    </recommendedName>
</protein>
<evidence type="ECO:0000313" key="2">
    <source>
        <dbReference type="Proteomes" id="UP000775213"/>
    </source>
</evidence>
<gene>
    <name evidence="1" type="ORF">IEQ34_020844</name>
</gene>
<name>A0AAV7G3V4_DENCH</name>